<proteinExistence type="predicted"/>
<dbReference type="EMBL" id="QGKV02001507">
    <property type="protein sequence ID" value="KAF3527453.1"/>
    <property type="molecule type" value="Genomic_DNA"/>
</dbReference>
<evidence type="ECO:0000256" key="1">
    <source>
        <dbReference type="SAM" id="MobiDB-lite"/>
    </source>
</evidence>
<dbReference type="Proteomes" id="UP000266723">
    <property type="component" value="Unassembled WGS sequence"/>
</dbReference>
<sequence>MGLLRLLGDFCVQVIRAQHYGMIGRRRLVVVVLSPASVVDKPRDPALRVVTYGEHGASISLMSMECPCRYAGNRGLGQLVREEGLICVESCLGGCRIGELWLWTSSAPLFREVVCIGILPLSLRFRKKPSCPSWLPDKWKISIYLKAREITWPGRRSKVPDSGTWTRDTEAGTRTWGQGPGTKRQEPGPWKTEAGEVNNMTFFIGLYKLHRIIMMPCRSFLDALALDETLPPWWGYAGVGRKFDGEAGNIGIKGDVSDHTPGACAAFVAILGLSSGRAIWFHESCGGVYGSVPKNSESENLGDTKDQGDE</sequence>
<evidence type="ECO:0000313" key="3">
    <source>
        <dbReference type="Proteomes" id="UP000266723"/>
    </source>
</evidence>
<comment type="caution">
    <text evidence="2">The sequence shown here is derived from an EMBL/GenBank/DDBJ whole genome shotgun (WGS) entry which is preliminary data.</text>
</comment>
<name>A0ABQ7B5M7_BRACR</name>
<evidence type="ECO:0000313" key="2">
    <source>
        <dbReference type="EMBL" id="KAF3527453.1"/>
    </source>
</evidence>
<gene>
    <name evidence="2" type="ORF">DY000_02040221</name>
</gene>
<accession>A0ABQ7B5M7</accession>
<organism evidence="2 3">
    <name type="scientific">Brassica cretica</name>
    <name type="common">Mustard</name>
    <dbReference type="NCBI Taxonomy" id="69181"/>
    <lineage>
        <taxon>Eukaryota</taxon>
        <taxon>Viridiplantae</taxon>
        <taxon>Streptophyta</taxon>
        <taxon>Embryophyta</taxon>
        <taxon>Tracheophyta</taxon>
        <taxon>Spermatophyta</taxon>
        <taxon>Magnoliopsida</taxon>
        <taxon>eudicotyledons</taxon>
        <taxon>Gunneridae</taxon>
        <taxon>Pentapetalae</taxon>
        <taxon>rosids</taxon>
        <taxon>malvids</taxon>
        <taxon>Brassicales</taxon>
        <taxon>Brassicaceae</taxon>
        <taxon>Brassiceae</taxon>
        <taxon>Brassica</taxon>
    </lineage>
</organism>
<reference evidence="2 3" key="1">
    <citation type="journal article" date="2020" name="BMC Genomics">
        <title>Intraspecific diversification of the crop wild relative Brassica cretica Lam. using demographic model selection.</title>
        <authorList>
            <person name="Kioukis A."/>
            <person name="Michalopoulou V.A."/>
            <person name="Briers L."/>
            <person name="Pirintsos S."/>
            <person name="Studholme D.J."/>
            <person name="Pavlidis P."/>
            <person name="Sarris P.F."/>
        </authorList>
    </citation>
    <scope>NUCLEOTIDE SEQUENCE [LARGE SCALE GENOMIC DNA]</scope>
    <source>
        <strain evidence="3">cv. PFS-1207/04</strain>
    </source>
</reference>
<protein>
    <submittedName>
        <fullName evidence="2">Uncharacterized protein</fullName>
    </submittedName>
</protein>
<feature type="region of interest" description="Disordered" evidence="1">
    <location>
        <begin position="158"/>
        <end position="191"/>
    </location>
</feature>
<keyword evidence="3" id="KW-1185">Reference proteome</keyword>